<dbReference type="SUPFAM" id="SSF53850">
    <property type="entry name" value="Periplasmic binding protein-like II"/>
    <property type="match status" value="1"/>
</dbReference>
<evidence type="ECO:0000256" key="2">
    <source>
        <dbReference type="ARBA" id="ARBA00023141"/>
    </source>
</evidence>
<reference evidence="7" key="1">
    <citation type="journal article" date="2014" name="Front. Microbiol.">
        <title>High frequency of phylogenetically diverse reductive dehalogenase-homologous genes in deep subseafloor sedimentary metagenomes.</title>
        <authorList>
            <person name="Kawai M."/>
            <person name="Futagami T."/>
            <person name="Toyoda A."/>
            <person name="Takaki Y."/>
            <person name="Nishi S."/>
            <person name="Hori S."/>
            <person name="Arai W."/>
            <person name="Tsubouchi T."/>
            <person name="Morono Y."/>
            <person name="Uchiyama I."/>
            <person name="Ito T."/>
            <person name="Fujiyama A."/>
            <person name="Inagaki F."/>
            <person name="Takami H."/>
        </authorList>
    </citation>
    <scope>NUCLEOTIDE SEQUENCE</scope>
    <source>
        <strain evidence="7">Expedition CK06-06</strain>
    </source>
</reference>
<comment type="pathway">
    <text evidence="5">Amino-acid biosynthesis.</text>
</comment>
<dbReference type="Gene3D" id="3.40.190.10">
    <property type="entry name" value="Periplasmic binding protein-like II"/>
    <property type="match status" value="1"/>
</dbReference>
<protein>
    <recommendedName>
        <fullName evidence="6">Prephenate dehydratase domain-containing protein</fullName>
    </recommendedName>
</protein>
<dbReference type="PROSITE" id="PS51171">
    <property type="entry name" value="PREPHENATE_DEHYDR_3"/>
    <property type="match status" value="1"/>
</dbReference>
<dbReference type="EMBL" id="BARS01007846">
    <property type="protein sequence ID" value="GAF70100.1"/>
    <property type="molecule type" value="Genomic_DNA"/>
</dbReference>
<dbReference type="InterPro" id="IPR001086">
    <property type="entry name" value="Preph_deHydtase"/>
</dbReference>
<dbReference type="GO" id="GO:0009094">
    <property type="term" value="P:L-phenylalanine biosynthetic process"/>
    <property type="evidence" value="ECO:0007669"/>
    <property type="project" value="UniProtKB-KW"/>
</dbReference>
<comment type="caution">
    <text evidence="7">The sequence shown here is derived from an EMBL/GenBank/DDBJ whole genome shotgun (WGS) entry which is preliminary data.</text>
</comment>
<gene>
    <name evidence="7" type="ORF">S01H1_15039</name>
</gene>
<dbReference type="PANTHER" id="PTHR21022:SF19">
    <property type="entry name" value="PREPHENATE DEHYDRATASE-RELATED"/>
    <property type="match status" value="1"/>
</dbReference>
<feature type="domain" description="Prephenate dehydratase" evidence="6">
    <location>
        <begin position="4"/>
        <end position="98"/>
    </location>
</feature>
<evidence type="ECO:0000256" key="1">
    <source>
        <dbReference type="ARBA" id="ARBA00022605"/>
    </source>
</evidence>
<keyword evidence="4" id="KW-0456">Lyase</keyword>
<evidence type="ECO:0000256" key="5">
    <source>
        <dbReference type="ARBA" id="ARBA00029440"/>
    </source>
</evidence>
<evidence type="ECO:0000313" key="7">
    <source>
        <dbReference type="EMBL" id="GAF70100.1"/>
    </source>
</evidence>
<dbReference type="GO" id="GO:0004664">
    <property type="term" value="F:prephenate dehydratase activity"/>
    <property type="evidence" value="ECO:0007669"/>
    <property type="project" value="InterPro"/>
</dbReference>
<dbReference type="GO" id="GO:0005737">
    <property type="term" value="C:cytoplasm"/>
    <property type="evidence" value="ECO:0007669"/>
    <property type="project" value="TreeGrafter"/>
</dbReference>
<dbReference type="Pfam" id="PF00800">
    <property type="entry name" value="PDT"/>
    <property type="match status" value="1"/>
</dbReference>
<sequence>MTKRIVIQGGYGAFHEIAAIKYFGNESIEIMPRDTFKDLMVALRKDKADYGIMAIENSLAGSILPNYNLLKESPMRIVGEIYLRIKQNLVALPGQTID</sequence>
<proteinExistence type="predicted"/>
<dbReference type="AlphaFoldDB" id="X0T234"/>
<keyword evidence="2" id="KW-0057">Aromatic amino acid biosynthesis</keyword>
<feature type="non-terminal residue" evidence="7">
    <location>
        <position position="98"/>
    </location>
</feature>
<name>X0T234_9ZZZZ</name>
<accession>X0T234</accession>
<evidence type="ECO:0000256" key="4">
    <source>
        <dbReference type="ARBA" id="ARBA00023239"/>
    </source>
</evidence>
<evidence type="ECO:0000259" key="6">
    <source>
        <dbReference type="PROSITE" id="PS51171"/>
    </source>
</evidence>
<evidence type="ECO:0000256" key="3">
    <source>
        <dbReference type="ARBA" id="ARBA00023222"/>
    </source>
</evidence>
<keyword evidence="3" id="KW-0584">Phenylalanine biosynthesis</keyword>
<organism evidence="7">
    <name type="scientific">marine sediment metagenome</name>
    <dbReference type="NCBI Taxonomy" id="412755"/>
    <lineage>
        <taxon>unclassified sequences</taxon>
        <taxon>metagenomes</taxon>
        <taxon>ecological metagenomes</taxon>
    </lineage>
</organism>
<keyword evidence="1" id="KW-0028">Amino-acid biosynthesis</keyword>
<dbReference type="PANTHER" id="PTHR21022">
    <property type="entry name" value="PREPHENATE DEHYDRATASE P PROTEIN"/>
    <property type="match status" value="1"/>
</dbReference>